<keyword evidence="5" id="KW-1185">Reference proteome</keyword>
<keyword evidence="2" id="KW-0802">TPR repeat</keyword>
<evidence type="ECO:0000313" key="6">
    <source>
        <dbReference type="RefSeq" id="XP_035665133.1"/>
    </source>
</evidence>
<organism evidence="5 6">
    <name type="scientific">Branchiostoma floridae</name>
    <name type="common">Florida lancelet</name>
    <name type="synonym">Amphioxus</name>
    <dbReference type="NCBI Taxonomy" id="7739"/>
    <lineage>
        <taxon>Eukaryota</taxon>
        <taxon>Metazoa</taxon>
        <taxon>Chordata</taxon>
        <taxon>Cephalochordata</taxon>
        <taxon>Leptocardii</taxon>
        <taxon>Amphioxiformes</taxon>
        <taxon>Branchiostomatidae</taxon>
        <taxon>Branchiostoma</taxon>
    </lineage>
</organism>
<dbReference type="AlphaFoldDB" id="A0A9J7HTQ0"/>
<dbReference type="Proteomes" id="UP000001554">
    <property type="component" value="Unplaced"/>
</dbReference>
<feature type="repeat" description="TPR" evidence="2">
    <location>
        <begin position="82"/>
        <end position="115"/>
    </location>
</feature>
<feature type="chain" id="PRO_5039904730" evidence="3">
    <location>
        <begin position="23"/>
        <end position="1016"/>
    </location>
</feature>
<feature type="signal peptide" evidence="3">
    <location>
        <begin position="1"/>
        <end position="22"/>
    </location>
</feature>
<dbReference type="Gene3D" id="1.25.40.10">
    <property type="entry name" value="Tetratricopeptide repeat domain"/>
    <property type="match status" value="1"/>
</dbReference>
<dbReference type="InterPro" id="IPR011990">
    <property type="entry name" value="TPR-like_helical_dom_sf"/>
</dbReference>
<gene>
    <name evidence="6" type="primary">LOC118408429</name>
</gene>
<dbReference type="PANTHER" id="PTHR43037">
    <property type="entry name" value="UNNAMED PRODUCT-RELATED"/>
    <property type="match status" value="1"/>
</dbReference>
<reference evidence="6" key="1">
    <citation type="submission" date="2025-08" db="UniProtKB">
        <authorList>
            <consortium name="RefSeq"/>
        </authorList>
    </citation>
    <scope>IDENTIFICATION</scope>
    <source>
        <strain evidence="6">S238N-H82</strain>
        <tissue evidence="6">Testes</tissue>
    </source>
</reference>
<evidence type="ECO:0000256" key="1">
    <source>
        <dbReference type="ARBA" id="ARBA00022729"/>
    </source>
</evidence>
<sequence>MRPLSTLYILLVILYFSRPSLCKKKDAQKSSLQLLEKESKRLEKTGCKSIKLDHVTSLRVNQKWEPATACLVQTLQASSDDGWAWSQLGEVYDRQGEKKKASSCFQQAAKLTGKLTDFVRKWHFLGPFVIGKVEIDGDPVASWGGIANVSAARFNKKAVFYSELIQGGEVKWSTLNQKSAGERLQVSPQVSWNDLVMSLGSMAITEWQGWMVGEFTVNDNDVKVLVQTLGVPTFYIDNIPVAGEVYHRDQYWFSVPLTRGIHTVYIKLRTKVTQQVTFNIKLAGSNVLEVLAPPYLPDLLDGTVLGHVIPLPIANHHPTHWIKNIRVSLVKQEGGPKGPKVSINQPELSRRFPLAPGQVRIYDVYITTKEGVHMEQTSCQDMKLTLQVSGSEGNSQVVTINLRCRTYGQSFVFTFLDHDGSVQHAAAIPPLKDCVTRRCPVLLTHHGTGVSSQNQADSYKRMEGRDWKFGIETAWTLAPTRHGAHNWEGPGALTSMTALHCLQELIEPVSWIQNKVDTQRVIFAGHSMGGHGAWHLATHHPDRALAVVSLAGWIKKEEYGDSNVFFRHDISTSTADPSVKAIMEACIAENDADRHVSNLQGVPVLTRIGADDRTVHPFFVRRMYRLLQETGLNVTYSELPNKEHWWWDTWDTNDGGAVNDPQLRQFEIEHSRQNTDATEGSCSHDCSTSNVANRYKKLLDGSYTLTVLNPASVEGGRGVQVLQQTVPMRTSTVKMEFQPGQAILVTQNVARFRLYEPDLHPVGWVERSLQVDGVTFEDSRKVTESEVNICKKEGTWSLCSDGESFEYEGQRGPHNMGPARRVAEHRFLIVTGEYFNTKCPGTHGPALVTAQLERLGVYLANLFHLTSDTSAPVVKDTELRTEDAELHNLIVIGGPKENSWAAGFINSVPLGWDEGGMTLGDCRFTHPRTGALFLARHAGKGLSLVLLGNSLSGLEDVVQLGRPTIPPMTRSPFSNLVPDFVLTGPDFQRSGPGGYLCAGFWGNHWDLRRELISCAC</sequence>
<evidence type="ECO:0000256" key="3">
    <source>
        <dbReference type="SAM" id="SignalP"/>
    </source>
</evidence>
<evidence type="ECO:0000256" key="2">
    <source>
        <dbReference type="PROSITE-ProRule" id="PRU00339"/>
    </source>
</evidence>
<evidence type="ECO:0000313" key="5">
    <source>
        <dbReference type="Proteomes" id="UP000001554"/>
    </source>
</evidence>
<evidence type="ECO:0000259" key="4">
    <source>
        <dbReference type="Pfam" id="PF00561"/>
    </source>
</evidence>
<dbReference type="PANTHER" id="PTHR43037:SF4">
    <property type="entry name" value="PEPTIDASE S9 PROLYL OLIGOPEPTIDASE CATALYTIC DOMAIN-CONTAINING PROTEIN"/>
    <property type="match status" value="1"/>
</dbReference>
<proteinExistence type="predicted"/>
<keyword evidence="1 3" id="KW-0732">Signal</keyword>
<dbReference type="SMART" id="SM00028">
    <property type="entry name" value="TPR"/>
    <property type="match status" value="1"/>
</dbReference>
<dbReference type="OMA" id="HAREQHF"/>
<dbReference type="OrthoDB" id="449091at2759"/>
<dbReference type="KEGG" id="bfo:118408429"/>
<dbReference type="InterPro" id="IPR029058">
    <property type="entry name" value="AB_hydrolase_fold"/>
</dbReference>
<feature type="domain" description="AB hydrolase-1" evidence="4">
    <location>
        <begin position="502"/>
        <end position="560"/>
    </location>
</feature>
<dbReference type="RefSeq" id="XP_035665133.1">
    <property type="nucleotide sequence ID" value="XM_035809240.1"/>
</dbReference>
<dbReference type="PROSITE" id="PS50005">
    <property type="entry name" value="TPR"/>
    <property type="match status" value="1"/>
</dbReference>
<dbReference type="Gene3D" id="3.40.50.1820">
    <property type="entry name" value="alpha/beta hydrolase"/>
    <property type="match status" value="1"/>
</dbReference>
<dbReference type="InterPro" id="IPR050955">
    <property type="entry name" value="Plant_Biomass_Hydrol_Est"/>
</dbReference>
<accession>A0A9J7HTQ0</accession>
<dbReference type="GeneID" id="118408429"/>
<dbReference type="InterPro" id="IPR000073">
    <property type="entry name" value="AB_hydrolase_1"/>
</dbReference>
<dbReference type="SUPFAM" id="SSF48452">
    <property type="entry name" value="TPR-like"/>
    <property type="match status" value="1"/>
</dbReference>
<dbReference type="Pfam" id="PF00561">
    <property type="entry name" value="Abhydrolase_1"/>
    <property type="match status" value="1"/>
</dbReference>
<dbReference type="SUPFAM" id="SSF53474">
    <property type="entry name" value="alpha/beta-Hydrolases"/>
    <property type="match status" value="1"/>
</dbReference>
<protein>
    <submittedName>
        <fullName evidence="6">Uncharacterized secreted protein ARB_06907-like</fullName>
    </submittedName>
</protein>
<name>A0A9J7HTQ0_BRAFL</name>
<dbReference type="InterPro" id="IPR019734">
    <property type="entry name" value="TPR_rpt"/>
</dbReference>